<sequence length="261" mass="26913">MAENRTAIFYAGDRVLLRRALAEAAGTTCVDTPAAAGLAVVDAGSLNQEDLRLQVAAIDPALPRVVLSPRAAELAPAGTFPAVQAQAEAAALAGAVDTVVLRCALLGQDLVRACVHGTVEGTLYSTCEPAGTAWLDAADLAELIAVLAADPARRGGRAYEVTGPEVLGVPAAIALLAGIAEAPRRHVYLPEEAYLHALRRAGIDSPAGERLGHHLAWGSAKARRSVSPVLERALGRAGRPPSAYLSAAWHAYQSESAAARG</sequence>
<dbReference type="Gene3D" id="3.40.50.720">
    <property type="entry name" value="NAD(P)-binding Rossmann-like Domain"/>
    <property type="match status" value="1"/>
</dbReference>
<evidence type="ECO:0000313" key="2">
    <source>
        <dbReference type="Proteomes" id="UP000533598"/>
    </source>
</evidence>
<dbReference type="PANTHER" id="PTHR43162">
    <property type="match status" value="1"/>
</dbReference>
<reference evidence="1 2" key="1">
    <citation type="submission" date="2020-08" db="EMBL/GenBank/DDBJ databases">
        <title>Sequencing the genomes of 1000 actinobacteria strains.</title>
        <authorList>
            <person name="Klenk H.-P."/>
        </authorList>
    </citation>
    <scope>NUCLEOTIDE SEQUENCE [LARGE SCALE GENOMIC DNA]</scope>
    <source>
        <strain evidence="1 2">DSM 44230</strain>
    </source>
</reference>
<dbReference type="SUPFAM" id="SSF51735">
    <property type="entry name" value="NAD(P)-binding Rossmann-fold domains"/>
    <property type="match status" value="1"/>
</dbReference>
<gene>
    <name evidence="1" type="ORF">HNR67_006948</name>
</gene>
<accession>A0A7W7CGI4</accession>
<dbReference type="Proteomes" id="UP000533598">
    <property type="component" value="Unassembled WGS sequence"/>
</dbReference>
<keyword evidence="2" id="KW-1185">Reference proteome</keyword>
<dbReference type="RefSeq" id="WP_185006912.1">
    <property type="nucleotide sequence ID" value="NZ_BAAAUI010000057.1"/>
</dbReference>
<dbReference type="InterPro" id="IPR036291">
    <property type="entry name" value="NAD(P)-bd_dom_sf"/>
</dbReference>
<dbReference type="AlphaFoldDB" id="A0A7W7CGI4"/>
<dbReference type="PANTHER" id="PTHR43162:SF1">
    <property type="entry name" value="PRESTALK A DIFFERENTIATION PROTEIN A"/>
    <property type="match status" value="1"/>
</dbReference>
<proteinExistence type="predicted"/>
<name>A0A7W7CGI4_9PSEU</name>
<dbReference type="Gene3D" id="3.90.25.10">
    <property type="entry name" value="UDP-galactose 4-epimerase, domain 1"/>
    <property type="match status" value="1"/>
</dbReference>
<dbReference type="EMBL" id="JACHMH010000001">
    <property type="protein sequence ID" value="MBB4680830.1"/>
    <property type="molecule type" value="Genomic_DNA"/>
</dbReference>
<organism evidence="1 2">
    <name type="scientific">Crossiella cryophila</name>
    <dbReference type="NCBI Taxonomy" id="43355"/>
    <lineage>
        <taxon>Bacteria</taxon>
        <taxon>Bacillati</taxon>
        <taxon>Actinomycetota</taxon>
        <taxon>Actinomycetes</taxon>
        <taxon>Pseudonocardiales</taxon>
        <taxon>Pseudonocardiaceae</taxon>
        <taxon>Crossiella</taxon>
    </lineage>
</organism>
<evidence type="ECO:0000313" key="1">
    <source>
        <dbReference type="EMBL" id="MBB4680830.1"/>
    </source>
</evidence>
<protein>
    <submittedName>
        <fullName evidence="1">Uncharacterized protein</fullName>
    </submittedName>
</protein>
<dbReference type="InterPro" id="IPR051604">
    <property type="entry name" value="Ergot_Alk_Oxidoreductase"/>
</dbReference>
<comment type="caution">
    <text evidence="1">The sequence shown here is derived from an EMBL/GenBank/DDBJ whole genome shotgun (WGS) entry which is preliminary data.</text>
</comment>